<name>A0A1M5L0R4_9RHOB</name>
<reference evidence="2" key="1">
    <citation type="submission" date="2016-11" db="EMBL/GenBank/DDBJ databases">
        <authorList>
            <person name="Varghese N."/>
            <person name="Submissions S."/>
        </authorList>
    </citation>
    <scope>NUCLEOTIDE SEQUENCE [LARGE SCALE GENOMIC DNA]</scope>
    <source>
        <strain evidence="2">DSM 28223</strain>
    </source>
</reference>
<dbReference type="EMBL" id="FQWM01000001">
    <property type="protein sequence ID" value="SHG58607.1"/>
    <property type="molecule type" value="Genomic_DNA"/>
</dbReference>
<proteinExistence type="predicted"/>
<accession>A0A1M5L0R4</accession>
<keyword evidence="2" id="KW-1185">Reference proteome</keyword>
<dbReference type="AlphaFoldDB" id="A0A1M5L0R4"/>
<evidence type="ECO:0000313" key="2">
    <source>
        <dbReference type="Proteomes" id="UP000184211"/>
    </source>
</evidence>
<dbReference type="RefSeq" id="WP_072791428.1">
    <property type="nucleotide sequence ID" value="NZ_FQWM01000001.1"/>
</dbReference>
<organism evidence="1 2">
    <name type="scientific">Cognatishimia maritima</name>
    <dbReference type="NCBI Taxonomy" id="870908"/>
    <lineage>
        <taxon>Bacteria</taxon>
        <taxon>Pseudomonadati</taxon>
        <taxon>Pseudomonadota</taxon>
        <taxon>Alphaproteobacteria</taxon>
        <taxon>Rhodobacterales</taxon>
        <taxon>Paracoccaceae</taxon>
        <taxon>Cognatishimia</taxon>
    </lineage>
</organism>
<dbReference type="Proteomes" id="UP000184211">
    <property type="component" value="Unassembled WGS sequence"/>
</dbReference>
<gene>
    <name evidence="1" type="ORF">SAMN04488044_1126</name>
</gene>
<sequence length="125" mass="13742">MNLQDLVECVLVTDPSIDQGDYTVLFSGSKSGALNAGILLFTTTPLPKSIIERIEYRLVSILMLLVDIERQATNPDGQQDFQVRLAADFKAKADKSTRELIAALETRGIHNGLAKELVLGQQRTV</sequence>
<dbReference type="STRING" id="870908.SAMN04488044_1126"/>
<protein>
    <submittedName>
        <fullName evidence="1">Uncharacterized protein</fullName>
    </submittedName>
</protein>
<evidence type="ECO:0000313" key="1">
    <source>
        <dbReference type="EMBL" id="SHG58607.1"/>
    </source>
</evidence>